<keyword evidence="2" id="KW-1185">Reference proteome</keyword>
<evidence type="ECO:0000313" key="2">
    <source>
        <dbReference type="Proteomes" id="UP000800097"/>
    </source>
</evidence>
<dbReference type="AlphaFoldDB" id="A0A6A6J7K5"/>
<organism evidence="1 2">
    <name type="scientific">Westerdykella ornata</name>
    <dbReference type="NCBI Taxonomy" id="318751"/>
    <lineage>
        <taxon>Eukaryota</taxon>
        <taxon>Fungi</taxon>
        <taxon>Dikarya</taxon>
        <taxon>Ascomycota</taxon>
        <taxon>Pezizomycotina</taxon>
        <taxon>Dothideomycetes</taxon>
        <taxon>Pleosporomycetidae</taxon>
        <taxon>Pleosporales</taxon>
        <taxon>Sporormiaceae</taxon>
        <taxon>Westerdykella</taxon>
    </lineage>
</organism>
<proteinExistence type="predicted"/>
<accession>A0A6A6J7K5</accession>
<gene>
    <name evidence="1" type="ORF">EI97DRAFT_232220</name>
</gene>
<sequence>MTASSAIQIQDQKFEEVGLTKTIVNAERVCTYSRGLTSLSEKNPVLVLLHGYPPILGAIVLYPVHPPPLTRDPINHRAQISRATEPWRRSKKPTNSASAVPFLPLWRQLVTCSSPSKTPPTPIPVILVGHDRGARVAPSCLGVSGGRGRGYQRYLCTRHCK</sequence>
<dbReference type="GeneID" id="54547131"/>
<reference evidence="1" key="1">
    <citation type="journal article" date="2020" name="Stud. Mycol.">
        <title>101 Dothideomycetes genomes: a test case for predicting lifestyles and emergence of pathogens.</title>
        <authorList>
            <person name="Haridas S."/>
            <person name="Albert R."/>
            <person name="Binder M."/>
            <person name="Bloem J."/>
            <person name="Labutti K."/>
            <person name="Salamov A."/>
            <person name="Andreopoulos B."/>
            <person name="Baker S."/>
            <person name="Barry K."/>
            <person name="Bills G."/>
            <person name="Bluhm B."/>
            <person name="Cannon C."/>
            <person name="Castanera R."/>
            <person name="Culley D."/>
            <person name="Daum C."/>
            <person name="Ezra D."/>
            <person name="Gonzalez J."/>
            <person name="Henrissat B."/>
            <person name="Kuo A."/>
            <person name="Liang C."/>
            <person name="Lipzen A."/>
            <person name="Lutzoni F."/>
            <person name="Magnuson J."/>
            <person name="Mondo S."/>
            <person name="Nolan M."/>
            <person name="Ohm R."/>
            <person name="Pangilinan J."/>
            <person name="Park H.-J."/>
            <person name="Ramirez L."/>
            <person name="Alfaro M."/>
            <person name="Sun H."/>
            <person name="Tritt A."/>
            <person name="Yoshinaga Y."/>
            <person name="Zwiers L.-H."/>
            <person name="Turgeon B."/>
            <person name="Goodwin S."/>
            <person name="Spatafora J."/>
            <person name="Crous P."/>
            <person name="Grigoriev I."/>
        </authorList>
    </citation>
    <scope>NUCLEOTIDE SEQUENCE</scope>
    <source>
        <strain evidence="1">CBS 379.55</strain>
    </source>
</reference>
<dbReference type="EMBL" id="ML986524">
    <property type="protein sequence ID" value="KAF2272214.1"/>
    <property type="molecule type" value="Genomic_DNA"/>
</dbReference>
<dbReference type="Proteomes" id="UP000800097">
    <property type="component" value="Unassembled WGS sequence"/>
</dbReference>
<name>A0A6A6J7K5_WESOR</name>
<evidence type="ECO:0000313" key="1">
    <source>
        <dbReference type="EMBL" id="KAF2272214.1"/>
    </source>
</evidence>
<protein>
    <submittedName>
        <fullName evidence="1">Uncharacterized protein</fullName>
    </submittedName>
</protein>
<dbReference type="OrthoDB" id="408373at2759"/>
<dbReference type="RefSeq" id="XP_033649753.1">
    <property type="nucleotide sequence ID" value="XM_033793956.1"/>
</dbReference>